<accession>A0A172QU50</accession>
<reference evidence="1 2" key="1">
    <citation type="submission" date="2016-05" db="EMBL/GenBank/DDBJ databases">
        <title>Complete genome sequence of Corynebacterium crudilactis, a new Corynebacterium species isolated from raw cow's milk.</title>
        <authorList>
            <person name="Christian R."/>
            <person name="Zimmermann J."/>
            <person name="Lipski A."/>
            <person name="Kalinowski J."/>
        </authorList>
    </citation>
    <scope>NUCLEOTIDE SEQUENCE [LARGE SCALE GENOMIC DNA]</scope>
    <source>
        <strain evidence="1 2">JZ16</strain>
    </source>
</reference>
<keyword evidence="2" id="KW-1185">Reference proteome</keyword>
<gene>
    <name evidence="1" type="ORF">ccrud_08510</name>
</gene>
<name>A0A172QU50_9CORY</name>
<evidence type="ECO:0000313" key="2">
    <source>
        <dbReference type="Proteomes" id="UP000076929"/>
    </source>
</evidence>
<sequence length="68" mass="7591">MLRDELVVGLLRLVVAVVFGPVDFPDPRELPRLGAPFLTVMLLTLVAQTTLIPEAPRSSFKFSKNRLE</sequence>
<dbReference type="Proteomes" id="UP000076929">
    <property type="component" value="Chromosome"/>
</dbReference>
<dbReference type="EMBL" id="CP015622">
    <property type="protein sequence ID" value="ANE04239.1"/>
    <property type="molecule type" value="Genomic_DNA"/>
</dbReference>
<organism evidence="1 2">
    <name type="scientific">Corynebacterium crudilactis</name>
    <dbReference type="NCBI Taxonomy" id="1652495"/>
    <lineage>
        <taxon>Bacteria</taxon>
        <taxon>Bacillati</taxon>
        <taxon>Actinomycetota</taxon>
        <taxon>Actinomycetes</taxon>
        <taxon>Mycobacteriales</taxon>
        <taxon>Corynebacteriaceae</taxon>
        <taxon>Corynebacterium</taxon>
    </lineage>
</organism>
<protein>
    <submittedName>
        <fullName evidence="1">Uncharacterized protein</fullName>
    </submittedName>
</protein>
<proteinExistence type="predicted"/>
<dbReference type="KEGG" id="ccjz:ccrud_08510"/>
<evidence type="ECO:0000313" key="1">
    <source>
        <dbReference type="EMBL" id="ANE04239.1"/>
    </source>
</evidence>
<dbReference type="AlphaFoldDB" id="A0A172QU50"/>